<dbReference type="AlphaFoldDB" id="A0A5J4VM80"/>
<proteinExistence type="predicted"/>
<name>A0A5J4VM80_9EUKA</name>
<organism evidence="1 2">
    <name type="scientific">Streblomastix strix</name>
    <dbReference type="NCBI Taxonomy" id="222440"/>
    <lineage>
        <taxon>Eukaryota</taxon>
        <taxon>Metamonada</taxon>
        <taxon>Preaxostyla</taxon>
        <taxon>Oxymonadida</taxon>
        <taxon>Streblomastigidae</taxon>
        <taxon>Streblomastix</taxon>
    </lineage>
</organism>
<reference evidence="1 2" key="1">
    <citation type="submission" date="2019-03" db="EMBL/GenBank/DDBJ databases">
        <title>Single cell metagenomics reveals metabolic interactions within the superorganism composed of flagellate Streblomastix strix and complex community of Bacteroidetes bacteria on its surface.</title>
        <authorList>
            <person name="Treitli S.C."/>
            <person name="Kolisko M."/>
            <person name="Husnik F."/>
            <person name="Keeling P."/>
            <person name="Hampl V."/>
        </authorList>
    </citation>
    <scope>NUCLEOTIDE SEQUENCE [LARGE SCALE GENOMIC DNA]</scope>
    <source>
        <strain evidence="1">ST1C</strain>
    </source>
</reference>
<dbReference type="Proteomes" id="UP000324800">
    <property type="component" value="Unassembled WGS sequence"/>
</dbReference>
<sequence>MSRLLRYVLEGRNGDDQPSFSPQPALSKSCIEQIEEEGGNEDVESQLINNERYSFGWNITNEANETKKDILNLYINRINT</sequence>
<comment type="caution">
    <text evidence="1">The sequence shown here is derived from an EMBL/GenBank/DDBJ whole genome shotgun (WGS) entry which is preliminary data.</text>
</comment>
<dbReference type="EMBL" id="SNRW01006094">
    <property type="protein sequence ID" value="KAA6383747.1"/>
    <property type="molecule type" value="Genomic_DNA"/>
</dbReference>
<evidence type="ECO:0000313" key="2">
    <source>
        <dbReference type="Proteomes" id="UP000324800"/>
    </source>
</evidence>
<gene>
    <name evidence="1" type="ORF">EZS28_020726</name>
</gene>
<protein>
    <submittedName>
        <fullName evidence="1">Uncharacterized protein</fullName>
    </submittedName>
</protein>
<evidence type="ECO:0000313" key="1">
    <source>
        <dbReference type="EMBL" id="KAA6383747.1"/>
    </source>
</evidence>
<accession>A0A5J4VM80</accession>